<feature type="transmembrane region" description="Helical" evidence="2">
    <location>
        <begin position="51"/>
        <end position="71"/>
    </location>
</feature>
<name>B5HLV4_STRX2</name>
<gene>
    <name evidence="3" type="ORF">SSEG_00389</name>
</gene>
<evidence type="ECO:0000256" key="2">
    <source>
        <dbReference type="SAM" id="Phobius"/>
    </source>
</evidence>
<feature type="region of interest" description="Disordered" evidence="1">
    <location>
        <begin position="27"/>
        <end position="46"/>
    </location>
</feature>
<dbReference type="AlphaFoldDB" id="B5HLV4"/>
<dbReference type="Proteomes" id="UP000002785">
    <property type="component" value="Chromosome"/>
</dbReference>
<evidence type="ECO:0000313" key="3">
    <source>
        <dbReference type="EMBL" id="EDY53809.1"/>
    </source>
</evidence>
<evidence type="ECO:0000256" key="1">
    <source>
        <dbReference type="SAM" id="MobiDB-lite"/>
    </source>
</evidence>
<sequence>MCACIWHARFRLGVRDVLQVPEVAEETGEPALAADSPVGDRPPRRRGRTTALIAGAAVLGVVAGSCTGYLIQADREPTKLSSLSQPTLVQAKGPAPEPLSAAQDRRVKTDGDLRKLLLKKPAGAKGADWASSDSWMTLADLAELGDKPDETFSDLVSDEFRRAADTGWEIGGTYSVEVRLVQFRQEEALNASDSAHGEDYYQDSQDGTKSWAVPGSDNGMVYVHTKPETKPGYLPQYDAKAVAWRGDILMLIFVTDTKPVPKAKIMDLAQRQVRKL</sequence>
<dbReference type="EMBL" id="CM000951">
    <property type="protein sequence ID" value="EDY53809.1"/>
    <property type="molecule type" value="Genomic_DNA"/>
</dbReference>
<protein>
    <submittedName>
        <fullName evidence="3">Uncharacterized protein</fullName>
    </submittedName>
</protein>
<dbReference type="eggNOG" id="ENOG50341ZX">
    <property type="taxonomic scope" value="Bacteria"/>
</dbReference>
<reference evidence="3" key="1">
    <citation type="submission" date="2009-10" db="EMBL/GenBank/DDBJ databases">
        <title>The genome sequence of Streptomyces sviceus strain ATCC 29083.</title>
        <authorList>
            <consortium name="The Broad Institute Genome Sequencing Platform"/>
            <consortium name="Broad Institute Microbial Sequencing Center"/>
            <person name="Fischbach M."/>
            <person name="Godfrey P."/>
            <person name="Ward D."/>
            <person name="Young S."/>
            <person name="Zeng Q."/>
            <person name="Koehrsen M."/>
            <person name="Alvarado L."/>
            <person name="Berlin A.M."/>
            <person name="Bochicchio J."/>
            <person name="Borenstein D."/>
            <person name="Chapman S.B."/>
            <person name="Chen Z."/>
            <person name="Engels R."/>
            <person name="Freedman E."/>
            <person name="Gellesch M."/>
            <person name="Goldberg J."/>
            <person name="Griggs A."/>
            <person name="Gujja S."/>
            <person name="Heilman E.R."/>
            <person name="Heiman D.I."/>
            <person name="Hepburn T.A."/>
            <person name="Howarth C."/>
            <person name="Jen D."/>
            <person name="Larson L."/>
            <person name="Lewis B."/>
            <person name="Mehta T."/>
            <person name="Park D."/>
            <person name="Pearson M."/>
            <person name="Richards J."/>
            <person name="Roberts A."/>
            <person name="Saif S."/>
            <person name="Shea T.D."/>
            <person name="Shenoy N."/>
            <person name="Sisk P."/>
            <person name="Stolte C."/>
            <person name="Sykes S.N."/>
            <person name="Thomson T."/>
            <person name="Walk T."/>
            <person name="White J."/>
            <person name="Yandava C."/>
            <person name="Straight P."/>
            <person name="Clardy J."/>
            <person name="Hung D."/>
            <person name="Kolter R."/>
            <person name="Mekalanos J."/>
            <person name="Walker S."/>
            <person name="Walsh C.T."/>
            <person name="Wieland-Brown L.C."/>
            <person name="Haas B."/>
            <person name="Nusbaum C."/>
            <person name="Birren B."/>
        </authorList>
    </citation>
    <scope>NUCLEOTIDE SEQUENCE [LARGE SCALE GENOMIC DNA]</scope>
    <source>
        <strain evidence="3">ATCC 29083</strain>
    </source>
</reference>
<evidence type="ECO:0000313" key="4">
    <source>
        <dbReference type="Proteomes" id="UP000002785"/>
    </source>
</evidence>
<keyword evidence="2" id="KW-0472">Membrane</keyword>
<dbReference type="HOGENOM" id="CLU_075282_0_0_11"/>
<organism evidence="3 4">
    <name type="scientific">Streptomyces sviceus (strain ATCC 29083 / DSM 924 / JCM 4929 / NBRC 13980 / NCIMB 11184 / NRRL 5439 / UC 5370)</name>
    <dbReference type="NCBI Taxonomy" id="463191"/>
    <lineage>
        <taxon>Bacteria</taxon>
        <taxon>Bacillati</taxon>
        <taxon>Actinomycetota</taxon>
        <taxon>Actinomycetes</taxon>
        <taxon>Kitasatosporales</taxon>
        <taxon>Streptomycetaceae</taxon>
        <taxon>Streptomyces</taxon>
    </lineage>
</organism>
<keyword evidence="4" id="KW-1185">Reference proteome</keyword>
<keyword evidence="2" id="KW-0812">Transmembrane</keyword>
<keyword evidence="2" id="KW-1133">Transmembrane helix</keyword>
<proteinExistence type="predicted"/>
<accession>B5HLV4</accession>